<dbReference type="InterPro" id="IPR006108">
    <property type="entry name" value="3HC_DH_C"/>
</dbReference>
<evidence type="ECO:0000259" key="7">
    <source>
        <dbReference type="Pfam" id="PF02737"/>
    </source>
</evidence>
<evidence type="ECO:0000256" key="1">
    <source>
        <dbReference type="ARBA" id="ARBA00005086"/>
    </source>
</evidence>
<dbReference type="GO" id="GO:0016616">
    <property type="term" value="F:oxidoreductase activity, acting on the CH-OH group of donors, NAD or NADP as acceptor"/>
    <property type="evidence" value="ECO:0007669"/>
    <property type="project" value="InterPro"/>
</dbReference>
<evidence type="ECO:0000313" key="8">
    <source>
        <dbReference type="EMBL" id="KAA1396055.1"/>
    </source>
</evidence>
<evidence type="ECO:0000256" key="3">
    <source>
        <dbReference type="ARBA" id="ARBA00023002"/>
    </source>
</evidence>
<dbReference type="PROSITE" id="PS00067">
    <property type="entry name" value="3HCDH"/>
    <property type="match status" value="1"/>
</dbReference>
<feature type="domain" description="3-hydroxyacyl-CoA dehydrogenase C-terminal" evidence="6">
    <location>
        <begin position="189"/>
        <end position="284"/>
    </location>
</feature>
<dbReference type="InterPro" id="IPR013328">
    <property type="entry name" value="6PGD_dom2"/>
</dbReference>
<dbReference type="EMBL" id="SDPQ02000003">
    <property type="protein sequence ID" value="KAA1396055.1"/>
    <property type="molecule type" value="Genomic_DNA"/>
</dbReference>
<dbReference type="Pfam" id="PF02737">
    <property type="entry name" value="3HCDH_N"/>
    <property type="match status" value="1"/>
</dbReference>
<evidence type="ECO:0000256" key="2">
    <source>
        <dbReference type="ARBA" id="ARBA00009463"/>
    </source>
</evidence>
<keyword evidence="9" id="KW-1185">Reference proteome</keyword>
<dbReference type="PANTHER" id="PTHR48075:SF5">
    <property type="entry name" value="3-HYDROXYBUTYRYL-COA DEHYDROGENASE"/>
    <property type="match status" value="1"/>
</dbReference>
<dbReference type="PANTHER" id="PTHR48075">
    <property type="entry name" value="3-HYDROXYACYL-COA DEHYDROGENASE FAMILY PROTEIN"/>
    <property type="match status" value="1"/>
</dbReference>
<comment type="similarity">
    <text evidence="2">Belongs to the 3-hydroxyacyl-CoA dehydrogenase family.</text>
</comment>
<organism evidence="8 9">
    <name type="scientific">Aeromicrobium ginsengisoli</name>
    <dbReference type="NCBI Taxonomy" id="363867"/>
    <lineage>
        <taxon>Bacteria</taxon>
        <taxon>Bacillati</taxon>
        <taxon>Actinomycetota</taxon>
        <taxon>Actinomycetes</taxon>
        <taxon>Propionibacteriales</taxon>
        <taxon>Nocardioidaceae</taxon>
        <taxon>Aeromicrobium</taxon>
    </lineage>
</organism>
<reference evidence="8" key="1">
    <citation type="submission" date="2019-09" db="EMBL/GenBank/DDBJ databases">
        <authorList>
            <person name="Li J."/>
        </authorList>
    </citation>
    <scope>NUCLEOTIDE SEQUENCE [LARGE SCALE GENOMIC DNA]</scope>
    <source>
        <strain evidence="8">JCM 14732</strain>
    </source>
</reference>
<feature type="binding site" evidence="5">
    <location>
        <position position="100"/>
    </location>
    <ligand>
        <name>NAD(+)</name>
        <dbReference type="ChEBI" id="CHEBI:57540"/>
    </ligand>
</feature>
<evidence type="ECO:0000256" key="4">
    <source>
        <dbReference type="PIRSR" id="PIRSR000105-1"/>
    </source>
</evidence>
<sequence length="318" mass="33346">MNTSPLRVTVVGSGYMGKGIAHTLARGGAVVTLADREPDIAAAALEAMIEDVRVAEDRGLVPAGSVDQVRAGSTAGASIEAAVAGADLVVEAVFEDIAVKHAVLKVIEEATGDDTVITTNTSAIPVSDLAAVLRRPQRFFGVHWFNPAPYLPAIEVILGSESDESLLAPVTELLVASGKAPVVVADTPGFICNRLQFALFKEAALMVEEGTATAERIDGVVRSSFGFRLPFFGPFAIADMAGLDVYANSYTTLEAQLGPRFTCPPSLRSRVDTGDLGIKTGGGYLGLTAEESAAMTERRDRSYVALATLRDSLESSDD</sequence>
<feature type="domain" description="3-hydroxyacyl-CoA dehydrogenase NAD binding" evidence="7">
    <location>
        <begin position="8"/>
        <end position="186"/>
    </location>
</feature>
<dbReference type="InterPro" id="IPR008927">
    <property type="entry name" value="6-PGluconate_DH-like_C_sf"/>
</dbReference>
<keyword evidence="5" id="KW-0520">NAD</keyword>
<dbReference type="InterPro" id="IPR022694">
    <property type="entry name" value="3-OHacyl-CoA_DH"/>
</dbReference>
<dbReference type="AlphaFoldDB" id="A0A5M4FCN5"/>
<comment type="caution">
    <text evidence="8">The sequence shown here is derived from an EMBL/GenBank/DDBJ whole genome shotgun (WGS) entry which is preliminary data.</text>
</comment>
<dbReference type="InterPro" id="IPR006176">
    <property type="entry name" value="3-OHacyl-CoA_DH_NAD-bd"/>
</dbReference>
<feature type="binding site" evidence="5">
    <location>
        <position position="95"/>
    </location>
    <ligand>
        <name>NAD(+)</name>
        <dbReference type="ChEBI" id="CHEBI:57540"/>
    </ligand>
</feature>
<dbReference type="Pfam" id="PF00725">
    <property type="entry name" value="3HCDH"/>
    <property type="match status" value="1"/>
</dbReference>
<dbReference type="PIRSF" id="PIRSF000105">
    <property type="entry name" value="HCDH"/>
    <property type="match status" value="1"/>
</dbReference>
<dbReference type="Gene3D" id="1.10.1040.10">
    <property type="entry name" value="N-(1-d-carboxylethyl)-l-norvaline Dehydrogenase, domain 2"/>
    <property type="match status" value="1"/>
</dbReference>
<name>A0A5M4FCN5_9ACTN</name>
<keyword evidence="3" id="KW-0560">Oxidoreductase</keyword>
<comment type="pathway">
    <text evidence="1">Lipid metabolism; butanoate metabolism.</text>
</comment>
<feature type="binding site" evidence="5">
    <location>
        <begin position="12"/>
        <end position="17"/>
    </location>
    <ligand>
        <name>NAD(+)</name>
        <dbReference type="ChEBI" id="CHEBI:57540"/>
    </ligand>
</feature>
<dbReference type="InterPro" id="IPR006180">
    <property type="entry name" value="3-OHacyl-CoA_DH_CS"/>
</dbReference>
<dbReference type="SUPFAM" id="SSF51735">
    <property type="entry name" value="NAD(P)-binding Rossmann-fold domains"/>
    <property type="match status" value="1"/>
</dbReference>
<dbReference type="GO" id="GO:0006631">
    <property type="term" value="P:fatty acid metabolic process"/>
    <property type="evidence" value="ECO:0007669"/>
    <property type="project" value="InterPro"/>
</dbReference>
<evidence type="ECO:0000256" key="5">
    <source>
        <dbReference type="PIRSR" id="PIRSR000105-2"/>
    </source>
</evidence>
<feature type="site" description="Important for catalytic activity" evidence="4">
    <location>
        <position position="143"/>
    </location>
</feature>
<dbReference type="OrthoDB" id="5240528at2"/>
<feature type="binding site" evidence="5">
    <location>
        <position position="146"/>
    </location>
    <ligand>
        <name>NAD(+)</name>
        <dbReference type="ChEBI" id="CHEBI:57540"/>
    </ligand>
</feature>
<feature type="binding site" evidence="5">
    <location>
        <position position="35"/>
    </location>
    <ligand>
        <name>NAD(+)</name>
        <dbReference type="ChEBI" id="CHEBI:57540"/>
    </ligand>
</feature>
<dbReference type="SUPFAM" id="SSF48179">
    <property type="entry name" value="6-phosphogluconate dehydrogenase C-terminal domain-like"/>
    <property type="match status" value="1"/>
</dbReference>
<dbReference type="Proteomes" id="UP000380867">
    <property type="component" value="Unassembled WGS sequence"/>
</dbReference>
<feature type="binding site" evidence="5">
    <location>
        <position position="279"/>
    </location>
    <ligand>
        <name>NAD(+)</name>
        <dbReference type="ChEBI" id="CHEBI:57540"/>
    </ligand>
</feature>
<protein>
    <submittedName>
        <fullName evidence="8">3-hydroxyacyl-CoA dehydrogenase family protein</fullName>
    </submittedName>
</protein>
<feature type="binding site" evidence="5">
    <location>
        <position position="122"/>
    </location>
    <ligand>
        <name>NAD(+)</name>
        <dbReference type="ChEBI" id="CHEBI:57540"/>
    </ligand>
</feature>
<dbReference type="InterPro" id="IPR036291">
    <property type="entry name" value="NAD(P)-bd_dom_sf"/>
</dbReference>
<evidence type="ECO:0000259" key="6">
    <source>
        <dbReference type="Pfam" id="PF00725"/>
    </source>
</evidence>
<accession>A0A5M4FCN5</accession>
<dbReference type="Gene3D" id="3.40.50.720">
    <property type="entry name" value="NAD(P)-binding Rossmann-like Domain"/>
    <property type="match status" value="1"/>
</dbReference>
<dbReference type="GO" id="GO:0070403">
    <property type="term" value="F:NAD+ binding"/>
    <property type="evidence" value="ECO:0007669"/>
    <property type="project" value="InterPro"/>
</dbReference>
<proteinExistence type="inferred from homology"/>
<evidence type="ECO:0000313" key="9">
    <source>
        <dbReference type="Proteomes" id="UP000380867"/>
    </source>
</evidence>
<gene>
    <name evidence="8" type="ORF">ESP70_018195</name>
</gene>